<name>A0A2N3HUK2_9BACT</name>
<protein>
    <recommendedName>
        <fullName evidence="8">Outer membrane protein assembly factor BamA</fullName>
    </recommendedName>
</protein>
<evidence type="ECO:0000256" key="5">
    <source>
        <dbReference type="ARBA" id="ARBA00022737"/>
    </source>
</evidence>
<sequence>MVQLRKVLLTIIFLTGFILKIAAQDNAIINKISFTGIDTLGKETLLKQMNTKARPFTGKMTFWKKSARFSSFTFEEDILKLKKYYQQNGFLDASIPYDIVPNKNNKKVNITIHIKKGNPVLIGEIKYLMQKNTETKKILDSITTIIPIQPGMLFQDEKIIAAEKLIREKFSKKGYPLVKVEKNIFLNEKLRVANINFTINTGNKSYFGRINLKGITLIDSTYIRKHIEIKKGDNFSQVKIEKTQEELFDMNLFRYVTIRAMMDSVEQDAIPISIHIKELPRWSLKVGAGYGTEDKVRTSILLKRLNFLGGGRTLIIKGEQSYFTPLSIESKFIQPDIWTKNLDLILNPYFSREREDSYKVDRLGTSVTLQKELSKKSAAYISYTFGKDNVDLSKSKSSLSIEEADKLNHNKSGITFGYNKNTTNDIFSPTKGWKYEGTLTYMGIGFNSQFHYYKIMTEIDYFQKLGKNVVFAGKLKTGVINPTQGDSQTPIEDRFLMGGALSLRGWGRNQISPINESGSKLGGNSMLESSAELRFPLYGIFSGTAFADLGNSWFNPWEFKPNQLNYDAGLGLRVKTPVGPIRVDVASPLFEGKFETQFFITIGHAF</sequence>
<organism evidence="10 11">
    <name type="scientific">Labilibaculum filiforme</name>
    <dbReference type="NCBI Taxonomy" id="1940526"/>
    <lineage>
        <taxon>Bacteria</taxon>
        <taxon>Pseudomonadati</taxon>
        <taxon>Bacteroidota</taxon>
        <taxon>Bacteroidia</taxon>
        <taxon>Marinilabiliales</taxon>
        <taxon>Marinifilaceae</taxon>
        <taxon>Labilibaculum</taxon>
    </lineage>
</organism>
<feature type="domain" description="POTRA" evidence="9">
    <location>
        <begin position="27"/>
        <end position="117"/>
    </location>
</feature>
<evidence type="ECO:0000256" key="4">
    <source>
        <dbReference type="ARBA" id="ARBA00022729"/>
    </source>
</evidence>
<dbReference type="Pfam" id="PF07244">
    <property type="entry name" value="POTRA"/>
    <property type="match status" value="3"/>
</dbReference>
<evidence type="ECO:0000256" key="7">
    <source>
        <dbReference type="ARBA" id="ARBA00023237"/>
    </source>
</evidence>
<dbReference type="PANTHER" id="PTHR12815:SF47">
    <property type="entry name" value="TRANSLOCATION AND ASSEMBLY MODULE SUBUNIT TAMA"/>
    <property type="match status" value="1"/>
</dbReference>
<dbReference type="OrthoDB" id="9814535at2"/>
<proteinExistence type="predicted"/>
<dbReference type="Pfam" id="PF01103">
    <property type="entry name" value="Omp85"/>
    <property type="match status" value="1"/>
</dbReference>
<keyword evidence="4" id="KW-0732">Signal</keyword>
<dbReference type="AlphaFoldDB" id="A0A2N3HUK2"/>
<dbReference type="InterPro" id="IPR000184">
    <property type="entry name" value="Bac_surfAg_D15"/>
</dbReference>
<reference evidence="10 11" key="1">
    <citation type="journal article" date="2017" name="Front. Microbiol.">
        <title>Labilibaculum manganireducens gen. nov., sp. nov. and Labilibaculum filiforme sp. nov., Novel Bacteroidetes Isolated from Subsurface Sediments of the Baltic Sea.</title>
        <authorList>
            <person name="Vandieken V."/>
            <person name="Marshall I.P."/>
            <person name="Niemann H."/>
            <person name="Engelen B."/>
            <person name="Cypionka H."/>
        </authorList>
    </citation>
    <scope>NUCLEOTIDE SEQUENCE [LARGE SCALE GENOMIC DNA]</scope>
    <source>
        <strain evidence="10 11">59.16B</strain>
    </source>
</reference>
<evidence type="ECO:0000256" key="1">
    <source>
        <dbReference type="ARBA" id="ARBA00004370"/>
    </source>
</evidence>
<comment type="caution">
    <text evidence="10">The sequence shown here is derived from an EMBL/GenBank/DDBJ whole genome shotgun (WGS) entry which is preliminary data.</text>
</comment>
<dbReference type="PROSITE" id="PS51779">
    <property type="entry name" value="POTRA"/>
    <property type="match status" value="1"/>
</dbReference>
<evidence type="ECO:0000313" key="11">
    <source>
        <dbReference type="Proteomes" id="UP000233535"/>
    </source>
</evidence>
<evidence type="ECO:0000256" key="6">
    <source>
        <dbReference type="ARBA" id="ARBA00023136"/>
    </source>
</evidence>
<keyword evidence="3" id="KW-0812">Transmembrane</keyword>
<keyword evidence="7" id="KW-0998">Cell outer membrane</keyword>
<accession>A0A2N3HUK2</accession>
<dbReference type="RefSeq" id="WP_101262262.1">
    <property type="nucleotide sequence ID" value="NZ_MVDD01000012.1"/>
</dbReference>
<dbReference type="InterPro" id="IPR023707">
    <property type="entry name" value="OM_assembly_BamA"/>
</dbReference>
<dbReference type="GO" id="GO:0071709">
    <property type="term" value="P:membrane assembly"/>
    <property type="evidence" value="ECO:0007669"/>
    <property type="project" value="InterPro"/>
</dbReference>
<keyword evidence="11" id="KW-1185">Reference proteome</keyword>
<dbReference type="InterPro" id="IPR034746">
    <property type="entry name" value="POTRA"/>
</dbReference>
<keyword evidence="2" id="KW-1134">Transmembrane beta strand</keyword>
<evidence type="ECO:0000313" key="10">
    <source>
        <dbReference type="EMBL" id="PKQ61723.1"/>
    </source>
</evidence>
<evidence type="ECO:0000259" key="9">
    <source>
        <dbReference type="PROSITE" id="PS51779"/>
    </source>
</evidence>
<gene>
    <name evidence="10" type="ORF">BZG02_14965</name>
</gene>
<dbReference type="EMBL" id="MVDD01000012">
    <property type="protein sequence ID" value="PKQ61723.1"/>
    <property type="molecule type" value="Genomic_DNA"/>
</dbReference>
<comment type="subcellular location">
    <subcellularLocation>
        <location evidence="1">Membrane</location>
    </subcellularLocation>
</comment>
<dbReference type="GO" id="GO:0009279">
    <property type="term" value="C:cell outer membrane"/>
    <property type="evidence" value="ECO:0007669"/>
    <property type="project" value="UniProtKB-UniRule"/>
</dbReference>
<keyword evidence="6" id="KW-0472">Membrane</keyword>
<dbReference type="InterPro" id="IPR010827">
    <property type="entry name" value="BamA/TamA_POTRA"/>
</dbReference>
<dbReference type="InterPro" id="IPR039910">
    <property type="entry name" value="D15-like"/>
</dbReference>
<dbReference type="NCBIfam" id="TIGR03303">
    <property type="entry name" value="OM_YaeT"/>
    <property type="match status" value="1"/>
</dbReference>
<dbReference type="PANTHER" id="PTHR12815">
    <property type="entry name" value="SORTING AND ASSEMBLY MACHINERY SAMM50 PROTEIN FAMILY MEMBER"/>
    <property type="match status" value="1"/>
</dbReference>
<dbReference type="Gene3D" id="2.40.160.50">
    <property type="entry name" value="membrane protein fhac: a member of the omp85/tpsb transporter family"/>
    <property type="match status" value="1"/>
</dbReference>
<dbReference type="Gene3D" id="3.10.20.310">
    <property type="entry name" value="membrane protein fhac"/>
    <property type="match status" value="3"/>
</dbReference>
<keyword evidence="5" id="KW-0677">Repeat</keyword>
<dbReference type="Proteomes" id="UP000233535">
    <property type="component" value="Unassembled WGS sequence"/>
</dbReference>
<evidence type="ECO:0000256" key="8">
    <source>
        <dbReference type="NCBIfam" id="TIGR03303"/>
    </source>
</evidence>
<evidence type="ECO:0000256" key="2">
    <source>
        <dbReference type="ARBA" id="ARBA00022452"/>
    </source>
</evidence>
<evidence type="ECO:0000256" key="3">
    <source>
        <dbReference type="ARBA" id="ARBA00022692"/>
    </source>
</evidence>